<reference evidence="2 3" key="1">
    <citation type="submission" date="2013-09" db="EMBL/GenBank/DDBJ databases">
        <title>Complete genome sequence of Spiroplasma mirum suckling mouse cataract agent.</title>
        <authorList>
            <person name="Landry C.A."/>
            <person name="Bastian F.O."/>
            <person name="Thune R.L."/>
        </authorList>
    </citation>
    <scope>NUCLEOTIDE SEQUENCE [LARGE SCALE GENOMIC DNA]</scope>
    <source>
        <strain evidence="2 3">SMCA</strain>
    </source>
</reference>
<dbReference type="HOGENOM" id="CLU_2556589_0_0_14"/>
<gene>
    <name evidence="2" type="ORF">P344_05130</name>
</gene>
<accession>W0GRR9</accession>
<evidence type="ECO:0000313" key="2">
    <source>
        <dbReference type="EMBL" id="AHI58348.1"/>
    </source>
</evidence>
<dbReference type="AlphaFoldDB" id="W0GRR9"/>
<organism evidence="2 3">
    <name type="scientific">Spiroplasma mirum ATCC 29335</name>
    <dbReference type="NCBI Taxonomy" id="838561"/>
    <lineage>
        <taxon>Bacteria</taxon>
        <taxon>Bacillati</taxon>
        <taxon>Mycoplasmatota</taxon>
        <taxon>Mollicutes</taxon>
        <taxon>Entomoplasmatales</taxon>
        <taxon>Spiroplasmataceae</taxon>
        <taxon>Spiroplasma</taxon>
    </lineage>
</organism>
<dbReference type="InterPro" id="IPR000587">
    <property type="entry name" value="Creatinase_N"/>
</dbReference>
<dbReference type="SUPFAM" id="SSF53092">
    <property type="entry name" value="Creatinase/prolidase N-terminal domain"/>
    <property type="match status" value="1"/>
</dbReference>
<name>W0GRR9_9MOLU</name>
<dbReference type="EMBL" id="CP006720">
    <property type="protein sequence ID" value="AHI58348.1"/>
    <property type="molecule type" value="Genomic_DNA"/>
</dbReference>
<dbReference type="KEGG" id="smir:SMM_0856"/>
<keyword evidence="3" id="KW-1185">Reference proteome</keyword>
<proteinExistence type="predicted"/>
<dbReference type="Pfam" id="PF01321">
    <property type="entry name" value="Creatinase_N"/>
    <property type="match status" value="1"/>
</dbReference>
<dbReference type="Gene3D" id="3.40.350.10">
    <property type="entry name" value="Creatinase/prolidase N-terminal domain"/>
    <property type="match status" value="1"/>
</dbReference>
<evidence type="ECO:0000259" key="1">
    <source>
        <dbReference type="Pfam" id="PF01321"/>
    </source>
</evidence>
<protein>
    <recommendedName>
        <fullName evidence="1">Creatinase N-terminal domain-containing protein</fullName>
    </recommendedName>
</protein>
<dbReference type="RefSeq" id="WP_025317605.1">
    <property type="nucleotide sequence ID" value="NZ_CP002082.1"/>
</dbReference>
<sequence>MKNKVVTGLLVTNDLDAILITSKVNRYWYYTNFPPSLGYLLITRTQAFLLLYGSLTWKNSLTITKLFHKYAFNCSNQSGQLS</sequence>
<dbReference type="KEGG" id="smia:P344_05130"/>
<feature type="domain" description="Creatinase N-terminal" evidence="1">
    <location>
        <begin position="9"/>
        <end position="51"/>
    </location>
</feature>
<dbReference type="Proteomes" id="UP000019260">
    <property type="component" value="Chromosome"/>
</dbReference>
<dbReference type="InterPro" id="IPR029149">
    <property type="entry name" value="Creatin/AminoP/Spt16_N"/>
</dbReference>
<evidence type="ECO:0000313" key="3">
    <source>
        <dbReference type="Proteomes" id="UP000019260"/>
    </source>
</evidence>
<dbReference type="STRING" id="838561.P344_05130"/>